<protein>
    <submittedName>
        <fullName evidence="1">Uncharacterized protein</fullName>
    </submittedName>
</protein>
<dbReference type="AlphaFoldDB" id="A0A6S7LK47"/>
<evidence type="ECO:0000313" key="1">
    <source>
        <dbReference type="EMBL" id="CAB4037642.1"/>
    </source>
</evidence>
<dbReference type="Proteomes" id="UP001152795">
    <property type="component" value="Unassembled WGS sequence"/>
</dbReference>
<accession>A0A6S7LK47</accession>
<proteinExistence type="predicted"/>
<feature type="non-terminal residue" evidence="1">
    <location>
        <position position="51"/>
    </location>
</feature>
<gene>
    <name evidence="1" type="ORF">PACLA_8A088918</name>
</gene>
<evidence type="ECO:0000313" key="2">
    <source>
        <dbReference type="Proteomes" id="UP001152795"/>
    </source>
</evidence>
<sequence length="51" mass="5621">MAIILRTPTATPEKLFIPPPSLTSQKQGYSDDEPKNEAPSSDWLHSPDEAL</sequence>
<comment type="caution">
    <text evidence="1">The sequence shown here is derived from an EMBL/GenBank/DDBJ whole genome shotgun (WGS) entry which is preliminary data.</text>
</comment>
<dbReference type="EMBL" id="CACRXK020023310">
    <property type="protein sequence ID" value="CAB4037642.1"/>
    <property type="molecule type" value="Genomic_DNA"/>
</dbReference>
<keyword evidence="2" id="KW-1185">Reference proteome</keyword>
<organism evidence="1 2">
    <name type="scientific">Paramuricea clavata</name>
    <name type="common">Red gorgonian</name>
    <name type="synonym">Violescent sea-whip</name>
    <dbReference type="NCBI Taxonomy" id="317549"/>
    <lineage>
        <taxon>Eukaryota</taxon>
        <taxon>Metazoa</taxon>
        <taxon>Cnidaria</taxon>
        <taxon>Anthozoa</taxon>
        <taxon>Octocorallia</taxon>
        <taxon>Malacalcyonacea</taxon>
        <taxon>Plexauridae</taxon>
        <taxon>Paramuricea</taxon>
    </lineage>
</organism>
<reference evidence="1" key="1">
    <citation type="submission" date="2020-04" db="EMBL/GenBank/DDBJ databases">
        <authorList>
            <person name="Alioto T."/>
            <person name="Alioto T."/>
            <person name="Gomez Garrido J."/>
        </authorList>
    </citation>
    <scope>NUCLEOTIDE SEQUENCE</scope>
    <source>
        <strain evidence="1">A484AB</strain>
    </source>
</reference>
<name>A0A6S7LK47_PARCT</name>